<feature type="transmembrane region" description="Helical" evidence="2">
    <location>
        <begin position="139"/>
        <end position="167"/>
    </location>
</feature>
<feature type="transmembrane region" description="Helical" evidence="2">
    <location>
        <begin position="83"/>
        <end position="105"/>
    </location>
</feature>
<feature type="region of interest" description="Disordered" evidence="1">
    <location>
        <begin position="1"/>
        <end position="56"/>
    </location>
</feature>
<keyword evidence="2" id="KW-0812">Transmembrane</keyword>
<comment type="caution">
    <text evidence="4">The sequence shown here is derived from an EMBL/GenBank/DDBJ whole genome shotgun (WGS) entry which is preliminary data.</text>
</comment>
<proteinExistence type="predicted"/>
<feature type="transmembrane region" description="Helical" evidence="2">
    <location>
        <begin position="276"/>
        <end position="299"/>
    </location>
</feature>
<feature type="transmembrane region" description="Helical" evidence="2">
    <location>
        <begin position="222"/>
        <end position="245"/>
    </location>
</feature>
<dbReference type="EMBL" id="JBGGTQ010000011">
    <property type="protein sequence ID" value="MEZ0494463.1"/>
    <property type="molecule type" value="Genomic_DNA"/>
</dbReference>
<protein>
    <submittedName>
        <fullName evidence="4">Glycerophosphoryl diester phosphodiesterase membrane domain-containing protein</fullName>
    </submittedName>
</protein>
<reference evidence="4 5" key="1">
    <citation type="submission" date="2024-07" db="EMBL/GenBank/DDBJ databases">
        <authorList>
            <person name="Thanompreechachai J."/>
            <person name="Duangmal K."/>
        </authorList>
    </citation>
    <scope>NUCLEOTIDE SEQUENCE [LARGE SCALE GENOMIC DNA]</scope>
    <source>
        <strain evidence="4 5">TBRC 1896</strain>
    </source>
</reference>
<dbReference type="PANTHER" id="PTHR33133:SF1">
    <property type="entry name" value="EXPRESSED PROTEIN-RELATED"/>
    <property type="match status" value="1"/>
</dbReference>
<gene>
    <name evidence="4" type="ORF">AB2L28_19670</name>
</gene>
<feature type="compositionally biased region" description="Basic and acidic residues" evidence="1">
    <location>
        <begin position="1"/>
        <end position="13"/>
    </location>
</feature>
<evidence type="ECO:0000256" key="2">
    <source>
        <dbReference type="SAM" id="Phobius"/>
    </source>
</evidence>
<feature type="transmembrane region" description="Helical" evidence="2">
    <location>
        <begin position="187"/>
        <end position="216"/>
    </location>
</feature>
<sequence length="371" mass="38163">MGDEQWQRPDDGAGARGARGPGEPAPAAPVSGWGTAPGGPAGGAGPGSSRAPAPRPGIVPLRPLGLGEVWDGAFRAFRQNPKVMVGLSAIVVVATSLVSLLASVVTTRDAMGLLDRLEAGPAGVSADEVFSLVQRSLPLIGVSVVLQLVAVQVLNGMLITSVSRAVLGRTVGFAELWRVCRPRVLRLVGLSLVVSLASLLVGLVTLAPGVLLLVFADSGTGIGLGVAAAVLGALAWAVGAAYLWVKWSMATPAMLLEELGIGAALRRSFRLTRRSFWRLFGIQLLTAAVVYAVVAAVGFPFSLVGGIVSAAVGDPASTGAVLVQQSITTLGSMVGSIVAYPFLASVTALLYVDLRMRREGLDVELHRASLR</sequence>
<keyword evidence="5" id="KW-1185">Reference proteome</keyword>
<evidence type="ECO:0000259" key="3">
    <source>
        <dbReference type="Pfam" id="PF10110"/>
    </source>
</evidence>
<keyword evidence="2" id="KW-0472">Membrane</keyword>
<evidence type="ECO:0000256" key="1">
    <source>
        <dbReference type="SAM" id="MobiDB-lite"/>
    </source>
</evidence>
<accession>A0ABV4I6Z8</accession>
<organism evidence="4 5">
    <name type="scientific">Kineococcus mangrovi</name>
    <dbReference type="NCBI Taxonomy" id="1660183"/>
    <lineage>
        <taxon>Bacteria</taxon>
        <taxon>Bacillati</taxon>
        <taxon>Actinomycetota</taxon>
        <taxon>Actinomycetes</taxon>
        <taxon>Kineosporiales</taxon>
        <taxon>Kineosporiaceae</taxon>
        <taxon>Kineococcus</taxon>
    </lineage>
</organism>
<feature type="domain" description="Glycerophosphoryl diester phosphodiesterase membrane" evidence="3">
    <location>
        <begin position="237"/>
        <end position="357"/>
    </location>
</feature>
<dbReference type="PANTHER" id="PTHR33133">
    <property type="entry name" value="OS08G0107100 PROTEIN-RELATED"/>
    <property type="match status" value="1"/>
</dbReference>
<dbReference type="InterPro" id="IPR018476">
    <property type="entry name" value="GlyceroP-diester-Pdiesterase_M"/>
</dbReference>
<feature type="compositionally biased region" description="Gly residues" evidence="1">
    <location>
        <begin position="35"/>
        <end position="46"/>
    </location>
</feature>
<evidence type="ECO:0000313" key="5">
    <source>
        <dbReference type="Proteomes" id="UP001566476"/>
    </source>
</evidence>
<keyword evidence="2" id="KW-1133">Transmembrane helix</keyword>
<dbReference type="RefSeq" id="WP_370720688.1">
    <property type="nucleotide sequence ID" value="NZ_JBGGTQ010000011.1"/>
</dbReference>
<dbReference type="Pfam" id="PF10110">
    <property type="entry name" value="GPDPase_memb"/>
    <property type="match status" value="1"/>
</dbReference>
<name>A0ABV4I6Z8_9ACTN</name>
<dbReference type="Proteomes" id="UP001566476">
    <property type="component" value="Unassembled WGS sequence"/>
</dbReference>
<evidence type="ECO:0000313" key="4">
    <source>
        <dbReference type="EMBL" id="MEZ0494463.1"/>
    </source>
</evidence>
<feature type="transmembrane region" description="Helical" evidence="2">
    <location>
        <begin position="330"/>
        <end position="352"/>
    </location>
</feature>